<keyword evidence="8" id="KW-0511">Multifunctional enzyme</keyword>
<dbReference type="KEGG" id="cthi:THC_1228"/>
<protein>
    <recommendedName>
        <fullName evidence="8">Arginine biosynthesis bifunctional protein ArgJ</fullName>
    </recommendedName>
    <domain>
        <recommendedName>
            <fullName evidence="8">Glutamate N-acetyltransferase</fullName>
            <ecNumber evidence="8">2.3.1.35</ecNumber>
        </recommendedName>
        <alternativeName>
            <fullName evidence="8">Ornithine acetyltransferase</fullName>
            <shortName evidence="8">OATase</shortName>
        </alternativeName>
        <alternativeName>
            <fullName evidence="8">Ornithine transacetylase</fullName>
        </alternativeName>
    </domain>
    <domain>
        <recommendedName>
            <fullName evidence="8">Amino-acid acetyltransferase</fullName>
            <ecNumber evidence="8">2.3.1.1</ecNumber>
        </recommendedName>
        <alternativeName>
            <fullName evidence="8">N-acetylglutamate synthase</fullName>
            <shortName evidence="8">AGSase</shortName>
        </alternativeName>
    </domain>
    <component>
        <recommendedName>
            <fullName evidence="8">Arginine biosynthesis bifunctional protein ArgJ alpha chain</fullName>
        </recommendedName>
    </component>
    <component>
        <recommendedName>
            <fullName evidence="8">Arginine biosynthesis bifunctional protein ArgJ beta chain</fullName>
        </recommendedName>
    </component>
</protein>
<dbReference type="FunFam" id="3.60.70.12:FF:000001">
    <property type="entry name" value="Arginine biosynthesis bifunctional protein ArgJ, chloroplastic"/>
    <property type="match status" value="1"/>
</dbReference>
<dbReference type="OrthoDB" id="9804242at2"/>
<comment type="catalytic activity">
    <reaction evidence="8">
        <text>L-glutamate + acetyl-CoA = N-acetyl-L-glutamate + CoA + H(+)</text>
        <dbReference type="Rhea" id="RHEA:24292"/>
        <dbReference type="ChEBI" id="CHEBI:15378"/>
        <dbReference type="ChEBI" id="CHEBI:29985"/>
        <dbReference type="ChEBI" id="CHEBI:44337"/>
        <dbReference type="ChEBI" id="CHEBI:57287"/>
        <dbReference type="ChEBI" id="CHEBI:57288"/>
        <dbReference type="EC" id="2.3.1.1"/>
    </reaction>
</comment>
<comment type="pathway">
    <text evidence="8">Amino-acid biosynthesis; L-arginine biosynthesis; L-ornithine and N-acetyl-L-glutamate from L-glutamate and N(2)-acetyl-L-ornithine (cyclic): step 1/1.</text>
</comment>
<feature type="site" description="Cleavage; by autolysis" evidence="8">
    <location>
        <begin position="176"/>
        <end position="177"/>
    </location>
</feature>
<evidence type="ECO:0000313" key="9">
    <source>
        <dbReference type="EMBL" id="BAU23599.1"/>
    </source>
</evidence>
<dbReference type="SUPFAM" id="SSF56266">
    <property type="entry name" value="DmpA/ArgJ-like"/>
    <property type="match status" value="1"/>
</dbReference>
<name>A0A0U5AYP5_9BACT</name>
<feature type="binding site" evidence="8">
    <location>
        <position position="382"/>
    </location>
    <ligand>
        <name>substrate</name>
    </ligand>
</feature>
<evidence type="ECO:0000256" key="2">
    <source>
        <dbReference type="ARBA" id="ARBA00011475"/>
    </source>
</evidence>
<feature type="site" description="Involved in the stabilization of negative charge on the oxyanion by the formation of the oxyanion hole" evidence="8">
    <location>
        <position position="107"/>
    </location>
</feature>
<dbReference type="GO" id="GO:0006592">
    <property type="term" value="P:ornithine biosynthetic process"/>
    <property type="evidence" value="ECO:0007669"/>
    <property type="project" value="TreeGrafter"/>
</dbReference>
<feature type="binding site" evidence="8">
    <location>
        <position position="177"/>
    </location>
    <ligand>
        <name>substrate</name>
    </ligand>
</feature>
<dbReference type="Gene3D" id="3.10.20.340">
    <property type="entry name" value="ArgJ beta chain, C-terminal domain"/>
    <property type="match status" value="1"/>
</dbReference>
<evidence type="ECO:0000256" key="3">
    <source>
        <dbReference type="ARBA" id="ARBA00022571"/>
    </source>
</evidence>
<evidence type="ECO:0000256" key="1">
    <source>
        <dbReference type="ARBA" id="ARBA00006774"/>
    </source>
</evidence>
<dbReference type="PATRIC" id="fig|1653476.3.peg.1277"/>
<comment type="catalytic activity">
    <reaction evidence="8">
        <text>N(2)-acetyl-L-ornithine + L-glutamate = N-acetyl-L-glutamate + L-ornithine</text>
        <dbReference type="Rhea" id="RHEA:15349"/>
        <dbReference type="ChEBI" id="CHEBI:29985"/>
        <dbReference type="ChEBI" id="CHEBI:44337"/>
        <dbReference type="ChEBI" id="CHEBI:46911"/>
        <dbReference type="ChEBI" id="CHEBI:57805"/>
        <dbReference type="EC" id="2.3.1.35"/>
    </reaction>
</comment>
<feature type="active site" description="Nucleophile" evidence="8">
    <location>
        <position position="177"/>
    </location>
</feature>
<dbReference type="RefSeq" id="WP_068514814.1">
    <property type="nucleotide sequence ID" value="NZ_AP014945.1"/>
</dbReference>
<feature type="chain" id="PRO_5023569455" description="Arginine biosynthesis bifunctional protein ArgJ beta chain" evidence="8">
    <location>
        <begin position="177"/>
        <end position="382"/>
    </location>
</feature>
<dbReference type="PANTHER" id="PTHR23100:SF0">
    <property type="entry name" value="ARGININE BIOSYNTHESIS BIFUNCTIONAL PROTEIN ARGJ, MITOCHONDRIAL"/>
    <property type="match status" value="1"/>
</dbReference>
<feature type="binding site" evidence="8">
    <location>
        <position position="143"/>
    </location>
    <ligand>
        <name>substrate</name>
    </ligand>
</feature>
<dbReference type="CDD" id="cd02152">
    <property type="entry name" value="OAT"/>
    <property type="match status" value="1"/>
</dbReference>
<comment type="similarity">
    <text evidence="1 8">Belongs to the ArgJ family.</text>
</comment>
<comment type="function">
    <text evidence="8">Catalyzes two activities which are involved in the cyclic version of arginine biosynthesis: the synthesis of N-acetylglutamate from glutamate and acetyl-CoA as the acetyl donor, and of ornithine by transacetylation between N(2)-acetylornithine and glutamate.</text>
</comment>
<feature type="binding site" evidence="8">
    <location>
        <position position="166"/>
    </location>
    <ligand>
        <name>substrate</name>
    </ligand>
</feature>
<dbReference type="InterPro" id="IPR042195">
    <property type="entry name" value="ArgJ_beta_C"/>
</dbReference>
<dbReference type="STRING" id="1653476.THC_1228"/>
<dbReference type="GO" id="GO:0004042">
    <property type="term" value="F:L-glutamate N-acetyltransferase activity"/>
    <property type="evidence" value="ECO:0007669"/>
    <property type="project" value="UniProtKB-UniRule"/>
</dbReference>
<organism evidence="9 10">
    <name type="scientific">Caldimicrobium thiodismutans</name>
    <dbReference type="NCBI Taxonomy" id="1653476"/>
    <lineage>
        <taxon>Bacteria</taxon>
        <taxon>Pseudomonadati</taxon>
        <taxon>Thermodesulfobacteriota</taxon>
        <taxon>Thermodesulfobacteria</taxon>
        <taxon>Thermodesulfobacteriales</taxon>
        <taxon>Thermodesulfobacteriaceae</taxon>
        <taxon>Caldimicrobium</taxon>
    </lineage>
</organism>
<keyword evidence="5 8" id="KW-0808">Transferase</keyword>
<evidence type="ECO:0000313" key="10">
    <source>
        <dbReference type="Proteomes" id="UP000068196"/>
    </source>
</evidence>
<dbReference type="InterPro" id="IPR016117">
    <property type="entry name" value="ArgJ-like_dom_sf"/>
</dbReference>
<dbReference type="HAMAP" id="MF_01106">
    <property type="entry name" value="ArgJ"/>
    <property type="match status" value="1"/>
</dbReference>
<dbReference type="NCBIfam" id="TIGR00120">
    <property type="entry name" value="ArgJ"/>
    <property type="match status" value="1"/>
</dbReference>
<keyword evidence="4 8" id="KW-0028">Amino-acid biosynthesis</keyword>
<evidence type="ECO:0000256" key="6">
    <source>
        <dbReference type="ARBA" id="ARBA00022813"/>
    </source>
</evidence>
<keyword evidence="6 8" id="KW-0068">Autocatalytic cleavage</keyword>
<comment type="pathway">
    <text evidence="8">Amino-acid biosynthesis; L-arginine biosynthesis; N(2)-acetyl-L-ornithine from L-glutamate: step 1/4.</text>
</comment>
<dbReference type="GO" id="GO:0006526">
    <property type="term" value="P:L-arginine biosynthetic process"/>
    <property type="evidence" value="ECO:0007669"/>
    <property type="project" value="UniProtKB-UniRule"/>
</dbReference>
<dbReference type="Pfam" id="PF01960">
    <property type="entry name" value="ArgJ"/>
    <property type="match status" value="1"/>
</dbReference>
<dbReference type="AlphaFoldDB" id="A0A0U5AYP5"/>
<evidence type="ECO:0000256" key="7">
    <source>
        <dbReference type="ARBA" id="ARBA00023315"/>
    </source>
</evidence>
<dbReference type="GO" id="GO:0004358">
    <property type="term" value="F:L-glutamate N-acetyltransferase activity, acting on acetyl-L-ornithine as donor"/>
    <property type="evidence" value="ECO:0007669"/>
    <property type="project" value="UniProtKB-UniRule"/>
</dbReference>
<proteinExistence type="inferred from homology"/>
<reference evidence="10" key="2">
    <citation type="journal article" date="2016" name="Int. J. Syst. Evol. Microbiol.">
        <title>Caldimicrobium thiodismutans sp. nov., a sulfur-disproportionating bacterium isolated from a hot spring.</title>
        <authorList>
            <person name="Kojima H."/>
            <person name="Umezawa K."/>
            <person name="Fukui M."/>
        </authorList>
    </citation>
    <scope>NUCLEOTIDE SEQUENCE [LARGE SCALE GENOMIC DNA]</scope>
    <source>
        <strain evidence="10">TF1</strain>
    </source>
</reference>
<comment type="subunit">
    <text evidence="2 8">Heterotetramer of two alpha and two beta chains.</text>
</comment>
<feature type="site" description="Involved in the stabilization of negative charge on the oxyanion by the formation of the oxyanion hole" evidence="8">
    <location>
        <position position="106"/>
    </location>
</feature>
<dbReference type="UniPathway" id="UPA00068">
    <property type="reaction ID" value="UER00106"/>
</dbReference>
<keyword evidence="8" id="KW-0963">Cytoplasm</keyword>
<gene>
    <name evidence="8" type="primary">argJ</name>
    <name evidence="9" type="ORF">THC_1228</name>
</gene>
<reference evidence="9 10" key="1">
    <citation type="journal article" date="2016" name="Int. J. Syst. Evol. Microbiol.">
        <title>Caldimicrobium thiodismutans sp. nov., a sulfur-disproportionating bacterium isolated from a hot spring, and emended description of the genus Caldimicrobium.</title>
        <authorList>
            <person name="Kojima H."/>
            <person name="Umezawa K."/>
            <person name="Fukui M."/>
        </authorList>
    </citation>
    <scope>NUCLEOTIDE SEQUENCE [LARGE SCALE GENOMIC DNA]</scope>
    <source>
        <strain evidence="9 10">TF1</strain>
    </source>
</reference>
<dbReference type="EC" id="2.3.1.35" evidence="8"/>
<keyword evidence="7 8" id="KW-0012">Acyltransferase</keyword>
<dbReference type="Gene3D" id="3.60.70.12">
    <property type="entry name" value="L-amino peptidase D-ALA esterase/amidase"/>
    <property type="match status" value="1"/>
</dbReference>
<sequence>MYIPEGFMFSAVASGIRKKDRLDLGLIFCQDKGISWGVFTKNTVKAAPVILGKGHIKNPVTRAILVNSGVANAATGIEGIKRAEELLGALSQILSLRKEEILPASTGVIGEQLPLERILPRLPELINNLSPSHYLAFAHAIMTTDTFPKLSSRKTKEGISILGIAKGAGMIAPNMATMLAFILTDGILSKEDLKRLLQKGVEESFNRITVDGDMSTNDTVYALASRKKHIEDWKEFSHAFTEVLQDLAYMIVKDGEGASKVIKVVVKGTRTKEEAELLARAVAESPLVKTAFYGEDLNWGRIFSALGKTGLPFQPEEVELFLNGLPWIKELTLQNDEEVLKKELFKGEVELSIKLKQGKQSYWLLTCDLTEEYIKINASYRS</sequence>
<dbReference type="PANTHER" id="PTHR23100">
    <property type="entry name" value="ARGININE BIOSYNTHESIS BIFUNCTIONAL PROTEIN ARGJ"/>
    <property type="match status" value="1"/>
</dbReference>
<evidence type="ECO:0000256" key="4">
    <source>
        <dbReference type="ARBA" id="ARBA00022605"/>
    </source>
</evidence>
<dbReference type="GO" id="GO:0005737">
    <property type="term" value="C:cytoplasm"/>
    <property type="evidence" value="ECO:0007669"/>
    <property type="project" value="UniProtKB-SubCell"/>
</dbReference>
<keyword evidence="3 8" id="KW-0055">Arginine biosynthesis</keyword>
<accession>A0A0U5AYP5</accession>
<feature type="chain" id="PRO_5023569454" description="Arginine biosynthesis bifunctional protein ArgJ alpha chain" evidence="8">
    <location>
        <begin position="1"/>
        <end position="176"/>
    </location>
</feature>
<evidence type="ECO:0000256" key="8">
    <source>
        <dbReference type="HAMAP-Rule" id="MF_01106"/>
    </source>
</evidence>
<comment type="subcellular location">
    <subcellularLocation>
        <location evidence="8">Cytoplasm</location>
    </subcellularLocation>
</comment>
<dbReference type="Proteomes" id="UP000068196">
    <property type="component" value="Chromosome"/>
</dbReference>
<dbReference type="EMBL" id="AP014945">
    <property type="protein sequence ID" value="BAU23599.1"/>
    <property type="molecule type" value="Genomic_DNA"/>
</dbReference>
<dbReference type="InterPro" id="IPR002813">
    <property type="entry name" value="Arg_biosynth_ArgJ"/>
</dbReference>
<dbReference type="NCBIfam" id="NF003802">
    <property type="entry name" value="PRK05388.1"/>
    <property type="match status" value="1"/>
</dbReference>
<feature type="binding site" evidence="8">
    <location>
        <position position="377"/>
    </location>
    <ligand>
        <name>substrate</name>
    </ligand>
</feature>
<dbReference type="EC" id="2.3.1.1" evidence="8"/>
<keyword evidence="10" id="KW-1185">Reference proteome</keyword>
<evidence type="ECO:0000256" key="5">
    <source>
        <dbReference type="ARBA" id="ARBA00022679"/>
    </source>
</evidence>
<feature type="binding site" evidence="8">
    <location>
        <position position="256"/>
    </location>
    <ligand>
        <name>substrate</name>
    </ligand>
</feature>